<evidence type="ECO:0000313" key="4">
    <source>
        <dbReference type="Proteomes" id="UP000321379"/>
    </source>
</evidence>
<feature type="region of interest" description="Disordered" evidence="1">
    <location>
        <begin position="33"/>
        <end position="73"/>
    </location>
</feature>
<dbReference type="PROSITE" id="PS51257">
    <property type="entry name" value="PROKAR_LIPOPROTEIN"/>
    <property type="match status" value="1"/>
</dbReference>
<evidence type="ECO:0000256" key="1">
    <source>
        <dbReference type="SAM" id="MobiDB-lite"/>
    </source>
</evidence>
<dbReference type="EMBL" id="VRMG01000005">
    <property type="protein sequence ID" value="TXN31256.1"/>
    <property type="molecule type" value="Genomic_DNA"/>
</dbReference>
<dbReference type="Proteomes" id="UP000321379">
    <property type="component" value="Unassembled WGS sequence"/>
</dbReference>
<feature type="compositionally biased region" description="Low complexity" evidence="1">
    <location>
        <begin position="62"/>
        <end position="73"/>
    </location>
</feature>
<comment type="caution">
    <text evidence="3">The sequence shown here is derived from an EMBL/GenBank/DDBJ whole genome shotgun (WGS) entry which is preliminary data.</text>
</comment>
<name>A0A5C8UUD9_9MICO</name>
<evidence type="ECO:0000256" key="2">
    <source>
        <dbReference type="SAM" id="SignalP"/>
    </source>
</evidence>
<dbReference type="AlphaFoldDB" id="A0A5C8UUD9"/>
<feature type="chain" id="PRO_5022812742" evidence="2">
    <location>
        <begin position="37"/>
        <end position="221"/>
    </location>
</feature>
<reference evidence="3 4" key="1">
    <citation type="submission" date="2019-08" db="EMBL/GenBank/DDBJ databases">
        <title>Bacterial whole genome sequence for Glaciihabitans sp. CHu50b-6-2.</title>
        <authorList>
            <person name="Jin L."/>
        </authorList>
    </citation>
    <scope>NUCLEOTIDE SEQUENCE [LARGE SCALE GENOMIC DNA]</scope>
    <source>
        <strain evidence="3 4">CHu50b-6-2</strain>
    </source>
</reference>
<gene>
    <name evidence="3" type="ORF">FVP33_06720</name>
</gene>
<keyword evidence="2" id="KW-0732">Signal</keyword>
<proteinExistence type="predicted"/>
<keyword evidence="4" id="KW-1185">Reference proteome</keyword>
<dbReference type="RefSeq" id="WP_147782842.1">
    <property type="nucleotide sequence ID" value="NZ_VRMG01000005.1"/>
</dbReference>
<feature type="compositionally biased region" description="Polar residues" evidence="1">
    <location>
        <begin position="33"/>
        <end position="49"/>
    </location>
</feature>
<accession>A0A5C8UUD9</accession>
<organism evidence="3 4">
    <name type="scientific">Lacisediminihabitans profunda</name>
    <dbReference type="NCBI Taxonomy" id="2594790"/>
    <lineage>
        <taxon>Bacteria</taxon>
        <taxon>Bacillati</taxon>
        <taxon>Actinomycetota</taxon>
        <taxon>Actinomycetes</taxon>
        <taxon>Micrococcales</taxon>
        <taxon>Microbacteriaceae</taxon>
        <taxon>Lacisediminihabitans</taxon>
    </lineage>
</organism>
<evidence type="ECO:0000313" key="3">
    <source>
        <dbReference type="EMBL" id="TXN31256.1"/>
    </source>
</evidence>
<sequence>MNPEPRPAAAARTVGALALASIVTFALLGCSQPSPAPTGSTRADSNSITEIPPSPAATATGAESSAPWAAPADASARTAAAGLPMLSSEGTELHIHSHLVVTIDGKFVALPADIGIDVAKQRISPLHTHDSSGIVHVESPVASTFTLGQFFTEWDVALDATRIGGYSTTGGHSLTAFVDGVKFSGNPASIVFANHQNIDIVYGPADETAAPSAPFAWPDGY</sequence>
<protein>
    <submittedName>
        <fullName evidence="3">Uncharacterized protein</fullName>
    </submittedName>
</protein>
<feature type="signal peptide" evidence="2">
    <location>
        <begin position="1"/>
        <end position="36"/>
    </location>
</feature>